<protein>
    <submittedName>
        <fullName evidence="2">Uncharacterized protein</fullName>
    </submittedName>
</protein>
<comment type="caution">
    <text evidence="2">The sequence shown here is derived from an EMBL/GenBank/DDBJ whole genome shotgun (WGS) entry which is preliminary data.</text>
</comment>
<name>A0ABN9EHP3_9NEOB</name>
<sequence>MDDDPCKEEESPPEISTDPGDTRDTRRDVKAEEEEDGHVRIGADAEDPDAMGEQFREEEIPPKISTGKTQRNVPLSSEVKHKTAVLQKKS</sequence>
<feature type="region of interest" description="Disordered" evidence="1">
    <location>
        <begin position="1"/>
        <end position="90"/>
    </location>
</feature>
<feature type="compositionally biased region" description="Polar residues" evidence="1">
    <location>
        <begin position="66"/>
        <end position="75"/>
    </location>
</feature>
<reference evidence="2" key="1">
    <citation type="submission" date="2023-05" db="EMBL/GenBank/DDBJ databases">
        <authorList>
            <person name="Stuckert A."/>
        </authorList>
    </citation>
    <scope>NUCLEOTIDE SEQUENCE</scope>
</reference>
<proteinExistence type="predicted"/>
<evidence type="ECO:0000313" key="2">
    <source>
        <dbReference type="EMBL" id="CAI9584390.1"/>
    </source>
</evidence>
<dbReference type="EMBL" id="CATNWA010015544">
    <property type="protein sequence ID" value="CAI9584390.1"/>
    <property type="molecule type" value="Genomic_DNA"/>
</dbReference>
<feature type="compositionally biased region" description="Basic and acidic residues" evidence="1">
    <location>
        <begin position="20"/>
        <end position="30"/>
    </location>
</feature>
<dbReference type="Proteomes" id="UP001162483">
    <property type="component" value="Unassembled WGS sequence"/>
</dbReference>
<organism evidence="2 3">
    <name type="scientific">Staurois parvus</name>
    <dbReference type="NCBI Taxonomy" id="386267"/>
    <lineage>
        <taxon>Eukaryota</taxon>
        <taxon>Metazoa</taxon>
        <taxon>Chordata</taxon>
        <taxon>Craniata</taxon>
        <taxon>Vertebrata</taxon>
        <taxon>Euteleostomi</taxon>
        <taxon>Amphibia</taxon>
        <taxon>Batrachia</taxon>
        <taxon>Anura</taxon>
        <taxon>Neobatrachia</taxon>
        <taxon>Ranoidea</taxon>
        <taxon>Ranidae</taxon>
        <taxon>Staurois</taxon>
    </lineage>
</organism>
<keyword evidence="3" id="KW-1185">Reference proteome</keyword>
<gene>
    <name evidence="2" type="ORF">SPARVUS_LOCUS10001914</name>
</gene>
<evidence type="ECO:0000313" key="3">
    <source>
        <dbReference type="Proteomes" id="UP001162483"/>
    </source>
</evidence>
<accession>A0ABN9EHP3</accession>
<evidence type="ECO:0000256" key="1">
    <source>
        <dbReference type="SAM" id="MobiDB-lite"/>
    </source>
</evidence>